<evidence type="ECO:0000256" key="8">
    <source>
        <dbReference type="PIRSR" id="PIRSR608901-2"/>
    </source>
</evidence>
<dbReference type="PANTHER" id="PTHR46187:SF3">
    <property type="entry name" value="ALKALINE CERAMIDASE 3"/>
    <property type="match status" value="1"/>
</dbReference>
<evidence type="ECO:0000256" key="3">
    <source>
        <dbReference type="ARBA" id="ARBA00022692"/>
    </source>
</evidence>
<dbReference type="InterPro" id="IPR008901">
    <property type="entry name" value="ACER"/>
</dbReference>
<feature type="transmembrane region" description="Helical" evidence="9">
    <location>
        <begin position="148"/>
        <end position="169"/>
    </location>
</feature>
<feature type="transmembrane region" description="Helical" evidence="9">
    <location>
        <begin position="96"/>
        <end position="114"/>
    </location>
</feature>
<evidence type="ECO:0000256" key="1">
    <source>
        <dbReference type="ARBA" id="ARBA00004141"/>
    </source>
</evidence>
<protein>
    <recommendedName>
        <fullName evidence="12">Alkaline ceramidase</fullName>
    </recommendedName>
</protein>
<dbReference type="PANTHER" id="PTHR46187">
    <property type="entry name" value="ALKALINE CERAMIDASE 3"/>
    <property type="match status" value="1"/>
</dbReference>
<comment type="caution">
    <text evidence="10">The sequence shown here is derived from an EMBL/GenBank/DDBJ whole genome shotgun (WGS) entry which is preliminary data.</text>
</comment>
<keyword evidence="7" id="KW-0479">Metal-binding</keyword>
<evidence type="ECO:0000313" key="10">
    <source>
        <dbReference type="EMBL" id="PVV00360.1"/>
    </source>
</evidence>
<feature type="transmembrane region" description="Helical" evidence="9">
    <location>
        <begin position="229"/>
        <end position="253"/>
    </location>
</feature>
<dbReference type="GO" id="GO:0005789">
    <property type="term" value="C:endoplasmic reticulum membrane"/>
    <property type="evidence" value="ECO:0007669"/>
    <property type="project" value="TreeGrafter"/>
</dbReference>
<comment type="similarity">
    <text evidence="2">Belongs to the alkaline ceramidase family.</text>
</comment>
<feature type="transmembrane region" description="Helical" evidence="9">
    <location>
        <begin position="40"/>
        <end position="57"/>
    </location>
</feature>
<dbReference type="Pfam" id="PF05875">
    <property type="entry name" value="Ceramidase"/>
    <property type="match status" value="1"/>
</dbReference>
<feature type="binding site" evidence="8">
    <location>
        <position position="87"/>
    </location>
    <ligand>
        <name>Zn(2+)</name>
        <dbReference type="ChEBI" id="CHEBI:29105"/>
        <note>catalytic</note>
    </ligand>
</feature>
<gene>
    <name evidence="10" type="ORF">BB560_005264</name>
</gene>
<comment type="cofactor">
    <cofactor evidence="8">
        <name>Zn(2+)</name>
        <dbReference type="ChEBI" id="CHEBI:29105"/>
    </cofactor>
</comment>
<evidence type="ECO:0000256" key="7">
    <source>
        <dbReference type="PIRSR" id="PIRSR608901-1"/>
    </source>
</evidence>
<evidence type="ECO:0000256" key="9">
    <source>
        <dbReference type="SAM" id="Phobius"/>
    </source>
</evidence>
<feature type="binding site" evidence="7">
    <location>
        <position position="25"/>
    </location>
    <ligand>
        <name>Ca(2+)</name>
        <dbReference type="ChEBI" id="CHEBI:29108"/>
    </ligand>
</feature>
<evidence type="ECO:0000256" key="2">
    <source>
        <dbReference type="ARBA" id="ARBA00009780"/>
    </source>
</evidence>
<organism evidence="10 11">
    <name type="scientific">Smittium megazygosporum</name>
    <dbReference type="NCBI Taxonomy" id="133381"/>
    <lineage>
        <taxon>Eukaryota</taxon>
        <taxon>Fungi</taxon>
        <taxon>Fungi incertae sedis</taxon>
        <taxon>Zoopagomycota</taxon>
        <taxon>Kickxellomycotina</taxon>
        <taxon>Harpellomycetes</taxon>
        <taxon>Harpellales</taxon>
        <taxon>Legeriomycetaceae</taxon>
        <taxon>Smittium</taxon>
    </lineage>
</organism>
<dbReference type="GO" id="GO:0046513">
    <property type="term" value="P:ceramide biosynthetic process"/>
    <property type="evidence" value="ECO:0007669"/>
    <property type="project" value="TreeGrafter"/>
</dbReference>
<feature type="binding site" evidence="8">
    <location>
        <position position="232"/>
    </location>
    <ligand>
        <name>Zn(2+)</name>
        <dbReference type="ChEBI" id="CHEBI:29105"/>
        <note>catalytic</note>
    </ligand>
</feature>
<dbReference type="GO" id="GO:0046872">
    <property type="term" value="F:metal ion binding"/>
    <property type="evidence" value="ECO:0007669"/>
    <property type="project" value="UniProtKB-KW"/>
</dbReference>
<evidence type="ECO:0000313" key="11">
    <source>
        <dbReference type="Proteomes" id="UP000245609"/>
    </source>
</evidence>
<proteinExistence type="inferred from homology"/>
<dbReference type="OrthoDB" id="187171at2759"/>
<feature type="binding site" evidence="7">
    <location>
        <position position="30"/>
    </location>
    <ligand>
        <name>Ca(2+)</name>
        <dbReference type="ChEBI" id="CHEBI:29108"/>
    </ligand>
</feature>
<feature type="transmembrane region" description="Helical" evidence="9">
    <location>
        <begin position="126"/>
        <end position="142"/>
    </location>
</feature>
<evidence type="ECO:0008006" key="12">
    <source>
        <dbReference type="Google" id="ProtNLM"/>
    </source>
</evidence>
<evidence type="ECO:0000256" key="4">
    <source>
        <dbReference type="ARBA" id="ARBA00022801"/>
    </source>
</evidence>
<sequence length="283" mass="32651">MGMIIFDSKRNQTDYFWGERTSTLDWCEENYYTSRFLAEFWNTFSSIFYVLSALYLIKKCYIGKIKKSFTILYFSLAVVGLGSMAFHATLKLFTQLLDELPMIYSSTLFLYFLIEYKDELKYGYKLPPLLLFANIFITYSYVSNLNPIFHQIMFGALMLSAFLACADLMKRIPKGCLFKNCATKLLLHAFGAGLLGFIAWNFDNLFCSCLRQTRSVVGWPMSVLFQLHAWWHILTAYGAHCLGIFMVSLRLVLNDRSDFNVAFEYGIPTLQFIDPTATKSKGD</sequence>
<keyword evidence="11" id="KW-1185">Reference proteome</keyword>
<keyword evidence="3 9" id="KW-0812">Transmembrane</keyword>
<keyword evidence="8" id="KW-0862">Zinc</keyword>
<keyword evidence="6 9" id="KW-0472">Membrane</keyword>
<dbReference type="AlphaFoldDB" id="A0A2T9Z6Z8"/>
<dbReference type="Proteomes" id="UP000245609">
    <property type="component" value="Unassembled WGS sequence"/>
</dbReference>
<keyword evidence="4" id="KW-0378">Hydrolase</keyword>
<evidence type="ECO:0000256" key="6">
    <source>
        <dbReference type="ARBA" id="ARBA00023136"/>
    </source>
</evidence>
<reference evidence="10 11" key="1">
    <citation type="journal article" date="2018" name="MBio">
        <title>Comparative Genomics Reveals the Core Gene Toolbox for the Fungus-Insect Symbiosis.</title>
        <authorList>
            <person name="Wang Y."/>
            <person name="Stata M."/>
            <person name="Wang W."/>
            <person name="Stajich J.E."/>
            <person name="White M.M."/>
            <person name="Moncalvo J.M."/>
        </authorList>
    </citation>
    <scope>NUCLEOTIDE SEQUENCE [LARGE SCALE GENOMIC DNA]</scope>
    <source>
        <strain evidence="10 11">SC-DP-2</strain>
    </source>
</reference>
<feature type="binding site" evidence="7">
    <location>
        <position position="28"/>
    </location>
    <ligand>
        <name>Ca(2+)</name>
        <dbReference type="ChEBI" id="CHEBI:29108"/>
    </ligand>
</feature>
<keyword evidence="7" id="KW-0106">Calcium</keyword>
<feature type="transmembrane region" description="Helical" evidence="9">
    <location>
        <begin position="181"/>
        <end position="202"/>
    </location>
</feature>
<feature type="transmembrane region" description="Helical" evidence="9">
    <location>
        <begin position="69"/>
        <end position="90"/>
    </location>
</feature>
<dbReference type="GO" id="GO:0016811">
    <property type="term" value="F:hydrolase activity, acting on carbon-nitrogen (but not peptide) bonds, in linear amides"/>
    <property type="evidence" value="ECO:0007669"/>
    <property type="project" value="InterPro"/>
</dbReference>
<evidence type="ECO:0000256" key="5">
    <source>
        <dbReference type="ARBA" id="ARBA00022989"/>
    </source>
</evidence>
<name>A0A2T9Z6Z8_9FUNG</name>
<accession>A0A2T9Z6Z8</accession>
<keyword evidence="5 9" id="KW-1133">Transmembrane helix</keyword>
<feature type="binding site" evidence="7">
    <location>
        <position position="39"/>
    </location>
    <ligand>
        <name>Ca(2+)</name>
        <dbReference type="ChEBI" id="CHEBI:29108"/>
    </ligand>
</feature>
<dbReference type="STRING" id="133381.A0A2T9Z6Z8"/>
<dbReference type="EMBL" id="MBFS01002064">
    <property type="protein sequence ID" value="PVV00360.1"/>
    <property type="molecule type" value="Genomic_DNA"/>
</dbReference>
<feature type="binding site" evidence="7">
    <location>
        <position position="26"/>
    </location>
    <ligand>
        <name>Ca(2+)</name>
        <dbReference type="ChEBI" id="CHEBI:29108"/>
    </ligand>
</feature>
<dbReference type="GO" id="GO:0046514">
    <property type="term" value="P:ceramide catabolic process"/>
    <property type="evidence" value="ECO:0007669"/>
    <property type="project" value="TreeGrafter"/>
</dbReference>
<comment type="subcellular location">
    <subcellularLocation>
        <location evidence="1">Membrane</location>
        <topology evidence="1">Multi-pass membrane protein</topology>
    </subcellularLocation>
</comment>
<feature type="binding site" evidence="8">
    <location>
        <position position="228"/>
    </location>
    <ligand>
        <name>Zn(2+)</name>
        <dbReference type="ChEBI" id="CHEBI:29105"/>
        <note>catalytic</note>
    </ligand>
</feature>